<dbReference type="AlphaFoldDB" id="A0A4R1GBH0"/>
<dbReference type="Proteomes" id="UP000294702">
    <property type="component" value="Unassembled WGS sequence"/>
</dbReference>
<feature type="transmembrane region" description="Helical" evidence="6">
    <location>
        <begin position="227"/>
        <end position="247"/>
    </location>
</feature>
<feature type="transmembrane region" description="Helical" evidence="6">
    <location>
        <begin position="13"/>
        <end position="46"/>
    </location>
</feature>
<dbReference type="InterPro" id="IPR025405">
    <property type="entry name" value="DUF4131"/>
</dbReference>
<proteinExistence type="predicted"/>
<dbReference type="Pfam" id="PF00753">
    <property type="entry name" value="Lactamase_B"/>
    <property type="match status" value="1"/>
</dbReference>
<feature type="transmembrane region" description="Helical" evidence="6">
    <location>
        <begin position="403"/>
        <end position="423"/>
    </location>
</feature>
<dbReference type="InterPro" id="IPR004797">
    <property type="entry name" value="Competence_ComEC/Rec2"/>
</dbReference>
<dbReference type="InterPro" id="IPR035681">
    <property type="entry name" value="ComA-like_MBL"/>
</dbReference>
<name>A0A4R1GBH0_9PAST</name>
<dbReference type="Pfam" id="PF03772">
    <property type="entry name" value="Competence"/>
    <property type="match status" value="1"/>
</dbReference>
<evidence type="ECO:0000256" key="4">
    <source>
        <dbReference type="ARBA" id="ARBA00022989"/>
    </source>
</evidence>
<keyword evidence="9" id="KW-1185">Reference proteome</keyword>
<dbReference type="InterPro" id="IPR052159">
    <property type="entry name" value="Competence_DNA_uptake"/>
</dbReference>
<keyword evidence="2" id="KW-1003">Cell membrane</keyword>
<evidence type="ECO:0000256" key="6">
    <source>
        <dbReference type="SAM" id="Phobius"/>
    </source>
</evidence>
<protein>
    <submittedName>
        <fullName evidence="8">Competence protein ComEC</fullName>
    </submittedName>
</protein>
<dbReference type="NCBIfam" id="TIGR00360">
    <property type="entry name" value="ComEC_N-term"/>
    <property type="match status" value="1"/>
</dbReference>
<feature type="transmembrane region" description="Helical" evidence="6">
    <location>
        <begin position="513"/>
        <end position="531"/>
    </location>
</feature>
<feature type="transmembrane region" description="Helical" evidence="6">
    <location>
        <begin position="459"/>
        <end position="478"/>
    </location>
</feature>
<feature type="transmembrane region" description="Helical" evidence="6">
    <location>
        <begin position="53"/>
        <end position="71"/>
    </location>
</feature>
<feature type="transmembrane region" description="Helical" evidence="6">
    <location>
        <begin position="320"/>
        <end position="348"/>
    </location>
</feature>
<evidence type="ECO:0000256" key="5">
    <source>
        <dbReference type="ARBA" id="ARBA00023136"/>
    </source>
</evidence>
<keyword evidence="3 6" id="KW-0812">Transmembrane</keyword>
<organism evidence="8 9">
    <name type="scientific">Volucribacter psittacicida</name>
    <dbReference type="NCBI Taxonomy" id="203482"/>
    <lineage>
        <taxon>Bacteria</taxon>
        <taxon>Pseudomonadati</taxon>
        <taxon>Pseudomonadota</taxon>
        <taxon>Gammaproteobacteria</taxon>
        <taxon>Pasteurellales</taxon>
        <taxon>Pasteurellaceae</taxon>
        <taxon>Volucribacter</taxon>
    </lineage>
</organism>
<dbReference type="Gene3D" id="3.60.15.10">
    <property type="entry name" value="Ribonuclease Z/Hydroxyacylglutathione hydrolase-like"/>
    <property type="match status" value="1"/>
</dbReference>
<dbReference type="SUPFAM" id="SSF56281">
    <property type="entry name" value="Metallo-hydrolase/oxidoreductase"/>
    <property type="match status" value="1"/>
</dbReference>
<dbReference type="CDD" id="cd07731">
    <property type="entry name" value="ComA-like_MBL-fold"/>
    <property type="match status" value="1"/>
</dbReference>
<feature type="transmembrane region" description="Helical" evidence="6">
    <location>
        <begin position="259"/>
        <end position="276"/>
    </location>
</feature>
<evidence type="ECO:0000256" key="1">
    <source>
        <dbReference type="ARBA" id="ARBA00004651"/>
    </source>
</evidence>
<feature type="transmembrane region" description="Helical" evidence="6">
    <location>
        <begin position="368"/>
        <end position="391"/>
    </location>
</feature>
<feature type="transmembrane region" description="Helical" evidence="6">
    <location>
        <begin position="282"/>
        <end position="299"/>
    </location>
</feature>
<gene>
    <name evidence="8" type="ORF">EV694_0218</name>
</gene>
<dbReference type="PANTHER" id="PTHR30619">
    <property type="entry name" value="DNA INTERNALIZATION/COMPETENCE PROTEIN COMEC/REC2"/>
    <property type="match status" value="1"/>
</dbReference>
<dbReference type="Pfam" id="PF13567">
    <property type="entry name" value="DUF4131"/>
    <property type="match status" value="1"/>
</dbReference>
<keyword evidence="4 6" id="KW-1133">Transmembrane helix</keyword>
<sequence>MFMSLLRNPLDKWAMITILLAFALLWLPEIGLFPLWEILLLLLMLWRRKWREALLFWGLILLLHGQAWSLLQQAKQVDQFPPKSLQSFKIVEILHQQQYQRLVIETIFSETFPVRRIDVLWQVAESQPKIGEIWQGELLLRPLSSRLNQQGFDRQQWALAKGISLQARVKSAVKIAEDFSWRERRLYRALQQTQNLSEQGLLLALAFGERAWLDRTTWQHYQQTNTAHLIAISGLHIGIAMGVGFLLGRLLQFVFPTRYITGALPLIVGFSVALFYAQLAGFSIPTFRAIVALSILLFFRWRKGYCTPWQLLLRTVALLLLCDPMMILSASFWLSVGAVTCLILWYQLFPLGIFEWRGRGFNEWRGKYLWGIIHLQLGLFWFFTPIQLAIFNGFSLHSFWANLIAVPFYSLLLVPLVLFATFTEGLFASWYWANELVLLINQMIAYWQGGWLYLSQKISLFLTALYTLLLASSVYWVYQYPWRLPKAALPWQTKRRFPLTLSPERYLSPITRTYLYIACACLILYCGGQGFKDLITKPHWRLETLDVGQGQATLLVKNNKAILYDSGASWQGGDMASLEILPYLFRQGIQLEKLIVSHDDNDHAGGVPSLLKAFPSLSLIQASTVFYQTQNIDLCYRGKTWYWQGLTLRALSPPQPVTRAKNRDSCVLLVDDGRYQILLTGDADIAAEREFIHHISEPIDILQVGHHGSQTSTSELLLGRTTPKVALISSGRWNPWRLPNKQVIERLKRYQVQVFNTARDGQISLLFYDDGFEIKTARDKFSPWYRIIIGEPSK</sequence>
<evidence type="ECO:0000313" key="8">
    <source>
        <dbReference type="EMBL" id="TCK01602.1"/>
    </source>
</evidence>
<comment type="caution">
    <text evidence="8">The sequence shown here is derived from an EMBL/GenBank/DDBJ whole genome shotgun (WGS) entry which is preliminary data.</text>
</comment>
<dbReference type="InterPro" id="IPR001279">
    <property type="entry name" value="Metallo-B-lactamas"/>
</dbReference>
<evidence type="ECO:0000256" key="3">
    <source>
        <dbReference type="ARBA" id="ARBA00022692"/>
    </source>
</evidence>
<evidence type="ECO:0000259" key="7">
    <source>
        <dbReference type="SMART" id="SM00849"/>
    </source>
</evidence>
<accession>A0A4R1GBH0</accession>
<dbReference type="GO" id="GO:0030420">
    <property type="term" value="P:establishment of competence for transformation"/>
    <property type="evidence" value="ECO:0007669"/>
    <property type="project" value="InterPro"/>
</dbReference>
<dbReference type="InterPro" id="IPR004477">
    <property type="entry name" value="ComEC_N"/>
</dbReference>
<feature type="transmembrane region" description="Helical" evidence="6">
    <location>
        <begin position="429"/>
        <end position="447"/>
    </location>
</feature>
<evidence type="ECO:0000313" key="9">
    <source>
        <dbReference type="Proteomes" id="UP000294702"/>
    </source>
</evidence>
<dbReference type="NCBIfam" id="TIGR00361">
    <property type="entry name" value="ComEC_Rec2"/>
    <property type="match status" value="1"/>
</dbReference>
<dbReference type="InterPro" id="IPR036866">
    <property type="entry name" value="RibonucZ/Hydroxyglut_hydro"/>
</dbReference>
<keyword evidence="5 6" id="KW-0472">Membrane</keyword>
<dbReference type="SMART" id="SM00849">
    <property type="entry name" value="Lactamase_B"/>
    <property type="match status" value="1"/>
</dbReference>
<comment type="subcellular location">
    <subcellularLocation>
        <location evidence="1">Cell membrane</location>
        <topology evidence="1">Multi-pass membrane protein</topology>
    </subcellularLocation>
</comment>
<feature type="domain" description="Metallo-beta-lactamase" evidence="7">
    <location>
        <begin position="549"/>
        <end position="732"/>
    </location>
</feature>
<reference evidence="8 9" key="1">
    <citation type="submission" date="2019-03" db="EMBL/GenBank/DDBJ databases">
        <title>Genomic Encyclopedia of Type Strains, Phase IV (KMG-IV): sequencing the most valuable type-strain genomes for metagenomic binning, comparative biology and taxonomic classification.</title>
        <authorList>
            <person name="Goeker M."/>
        </authorList>
    </citation>
    <scope>NUCLEOTIDE SEQUENCE [LARGE SCALE GENOMIC DNA]</scope>
    <source>
        <strain evidence="8 9">DSM 15534</strain>
    </source>
</reference>
<dbReference type="GO" id="GO:0005886">
    <property type="term" value="C:plasma membrane"/>
    <property type="evidence" value="ECO:0007669"/>
    <property type="project" value="UniProtKB-SubCell"/>
</dbReference>
<dbReference type="EMBL" id="SMFT01000001">
    <property type="protein sequence ID" value="TCK01602.1"/>
    <property type="molecule type" value="Genomic_DNA"/>
</dbReference>
<evidence type="ECO:0000256" key="2">
    <source>
        <dbReference type="ARBA" id="ARBA00022475"/>
    </source>
</evidence>
<dbReference type="PANTHER" id="PTHR30619:SF1">
    <property type="entry name" value="RECOMBINATION PROTEIN 2"/>
    <property type="match status" value="1"/>
</dbReference>